<comment type="similarity">
    <text evidence="6">Belongs to the Maf family. YhdE subfamily.</text>
</comment>
<dbReference type="PIRSF" id="PIRSF006305">
    <property type="entry name" value="Maf"/>
    <property type="match status" value="1"/>
</dbReference>
<dbReference type="NCBIfam" id="TIGR00172">
    <property type="entry name" value="maf"/>
    <property type="match status" value="1"/>
</dbReference>
<accession>A0A4R3LDV8</accession>
<evidence type="ECO:0000256" key="6">
    <source>
        <dbReference type="HAMAP-Rule" id="MF_00528"/>
    </source>
</evidence>
<reference evidence="7 8" key="1">
    <citation type="submission" date="2019-03" db="EMBL/GenBank/DDBJ databases">
        <title>Genomic Encyclopedia of Type Strains, Phase IV (KMG-IV): sequencing the most valuable type-strain genomes for metagenomic binning, comparative biology and taxonomic classification.</title>
        <authorList>
            <person name="Goeker M."/>
        </authorList>
    </citation>
    <scope>NUCLEOTIDE SEQUENCE [LARGE SCALE GENOMIC DNA]</scope>
    <source>
        <strain evidence="7 8">DSM 45707</strain>
    </source>
</reference>
<dbReference type="GO" id="GO:0036221">
    <property type="term" value="F:UTP diphosphatase activity"/>
    <property type="evidence" value="ECO:0007669"/>
    <property type="project" value="RHEA"/>
</dbReference>
<evidence type="ECO:0000256" key="4">
    <source>
        <dbReference type="ARBA" id="ARBA00022801"/>
    </source>
</evidence>
<organism evidence="7 8">
    <name type="scientific">Hazenella coriacea</name>
    <dbReference type="NCBI Taxonomy" id="1179467"/>
    <lineage>
        <taxon>Bacteria</taxon>
        <taxon>Bacillati</taxon>
        <taxon>Bacillota</taxon>
        <taxon>Bacilli</taxon>
        <taxon>Bacillales</taxon>
        <taxon>Thermoactinomycetaceae</taxon>
        <taxon>Hazenella</taxon>
    </lineage>
</organism>
<feature type="site" description="Important for substrate specificity" evidence="6">
    <location>
        <position position="14"/>
    </location>
</feature>
<sequence length="205" mass="22498">MKKLEIVLASGSPRRQEMLTQLGVPFRVQVSQVDENVEEELTPDLLVEQLANRKAVAVANQCENALVIGADTIVVLDGKVLGKPKDEQEAMDMLQQLQGKKHQVFTGISVIHINEGFMQNQQVAHRMTEVTMRPLSQDKIRRYVETGDPLDKAGAYGIQGKGAVLIEKISGCYFNVVGMSLSLLDEMLEQIGFSITGESARSSGV</sequence>
<comment type="cofactor">
    <cofactor evidence="1 6">
        <name>a divalent metal cation</name>
        <dbReference type="ChEBI" id="CHEBI:60240"/>
    </cofactor>
</comment>
<evidence type="ECO:0000256" key="1">
    <source>
        <dbReference type="ARBA" id="ARBA00001968"/>
    </source>
</evidence>
<dbReference type="GO" id="GO:0005737">
    <property type="term" value="C:cytoplasm"/>
    <property type="evidence" value="ECO:0007669"/>
    <property type="project" value="UniProtKB-SubCell"/>
</dbReference>
<evidence type="ECO:0000256" key="5">
    <source>
        <dbReference type="ARBA" id="ARBA00023080"/>
    </source>
</evidence>
<dbReference type="HAMAP" id="MF_00528">
    <property type="entry name" value="Maf"/>
    <property type="match status" value="1"/>
</dbReference>
<comment type="subcellular location">
    <subcellularLocation>
        <location evidence="2 6">Cytoplasm</location>
    </subcellularLocation>
</comment>
<dbReference type="EC" id="3.6.1.9" evidence="6"/>
<evidence type="ECO:0000313" key="8">
    <source>
        <dbReference type="Proteomes" id="UP000294937"/>
    </source>
</evidence>
<dbReference type="PANTHER" id="PTHR43213">
    <property type="entry name" value="BIFUNCTIONAL DTTP/UTP PYROPHOSPHATASE/METHYLTRANSFERASE PROTEIN-RELATED"/>
    <property type="match status" value="1"/>
</dbReference>
<dbReference type="GO" id="GO:0036218">
    <property type="term" value="F:dTTP diphosphatase activity"/>
    <property type="evidence" value="ECO:0007669"/>
    <property type="project" value="RHEA"/>
</dbReference>
<proteinExistence type="inferred from homology"/>
<keyword evidence="3 6" id="KW-0963">Cytoplasm</keyword>
<evidence type="ECO:0000256" key="3">
    <source>
        <dbReference type="ARBA" id="ARBA00022490"/>
    </source>
</evidence>
<dbReference type="GO" id="GO:0009117">
    <property type="term" value="P:nucleotide metabolic process"/>
    <property type="evidence" value="ECO:0007669"/>
    <property type="project" value="UniProtKB-KW"/>
</dbReference>
<keyword evidence="8" id="KW-1185">Reference proteome</keyword>
<dbReference type="SUPFAM" id="SSF52972">
    <property type="entry name" value="ITPase-like"/>
    <property type="match status" value="1"/>
</dbReference>
<dbReference type="FunFam" id="3.90.950.10:FF:000005">
    <property type="entry name" value="7-methyl-GTP pyrophosphatase"/>
    <property type="match status" value="1"/>
</dbReference>
<feature type="site" description="Important for substrate specificity" evidence="6">
    <location>
        <position position="159"/>
    </location>
</feature>
<evidence type="ECO:0000256" key="2">
    <source>
        <dbReference type="ARBA" id="ARBA00004496"/>
    </source>
</evidence>
<comment type="function">
    <text evidence="6">Nucleoside triphosphate pyrophosphatase that hydrolyzes dTTP and UTP. May have a dual role in cell division arrest and in preventing the incorporation of modified nucleotides into cellular nucleic acids.</text>
</comment>
<dbReference type="InterPro" id="IPR003697">
    <property type="entry name" value="Maf-like"/>
</dbReference>
<comment type="caution">
    <text evidence="7">The sequence shown here is derived from an EMBL/GenBank/DDBJ whole genome shotgun (WGS) entry which is preliminary data.</text>
</comment>
<dbReference type="EMBL" id="SMAG01000001">
    <property type="protein sequence ID" value="TCS96504.1"/>
    <property type="molecule type" value="Genomic_DNA"/>
</dbReference>
<gene>
    <name evidence="7" type="ORF">EDD58_101137</name>
</gene>
<dbReference type="InterPro" id="IPR029001">
    <property type="entry name" value="ITPase-like_fam"/>
</dbReference>
<feature type="site" description="Important for substrate specificity" evidence="6">
    <location>
        <position position="72"/>
    </location>
</feature>
<dbReference type="Proteomes" id="UP000294937">
    <property type="component" value="Unassembled WGS sequence"/>
</dbReference>
<keyword evidence="5 6" id="KW-0546">Nucleotide metabolism</keyword>
<comment type="catalytic activity">
    <reaction evidence="6">
        <text>UTP + H2O = UMP + diphosphate + H(+)</text>
        <dbReference type="Rhea" id="RHEA:29395"/>
        <dbReference type="ChEBI" id="CHEBI:15377"/>
        <dbReference type="ChEBI" id="CHEBI:15378"/>
        <dbReference type="ChEBI" id="CHEBI:33019"/>
        <dbReference type="ChEBI" id="CHEBI:46398"/>
        <dbReference type="ChEBI" id="CHEBI:57865"/>
        <dbReference type="EC" id="3.6.1.9"/>
    </reaction>
</comment>
<feature type="active site" description="Proton acceptor" evidence="6">
    <location>
        <position position="71"/>
    </location>
</feature>
<evidence type="ECO:0000313" key="7">
    <source>
        <dbReference type="EMBL" id="TCS96504.1"/>
    </source>
</evidence>
<protein>
    <recommendedName>
        <fullName evidence="6">dTTP/UTP pyrophosphatase</fullName>
        <shortName evidence="6">dTTPase/UTPase</shortName>
        <ecNumber evidence="6">3.6.1.9</ecNumber>
    </recommendedName>
    <alternativeName>
        <fullName evidence="6">Nucleoside triphosphate pyrophosphatase</fullName>
    </alternativeName>
    <alternativeName>
        <fullName evidence="6">Nucleotide pyrophosphatase</fullName>
        <shortName evidence="6">Nucleotide PPase</shortName>
    </alternativeName>
</protein>
<dbReference type="AlphaFoldDB" id="A0A4R3LDV8"/>
<comment type="catalytic activity">
    <reaction evidence="6">
        <text>dTTP + H2O = dTMP + diphosphate + H(+)</text>
        <dbReference type="Rhea" id="RHEA:28534"/>
        <dbReference type="ChEBI" id="CHEBI:15377"/>
        <dbReference type="ChEBI" id="CHEBI:15378"/>
        <dbReference type="ChEBI" id="CHEBI:33019"/>
        <dbReference type="ChEBI" id="CHEBI:37568"/>
        <dbReference type="ChEBI" id="CHEBI:63528"/>
        <dbReference type="EC" id="3.6.1.9"/>
    </reaction>
</comment>
<dbReference type="Gene3D" id="3.90.950.10">
    <property type="match status" value="1"/>
</dbReference>
<name>A0A4R3LDV8_9BACL</name>
<keyword evidence="4 6" id="KW-0378">Hydrolase</keyword>
<dbReference type="CDD" id="cd00555">
    <property type="entry name" value="Maf"/>
    <property type="match status" value="1"/>
</dbReference>
<dbReference type="Pfam" id="PF02545">
    <property type="entry name" value="Maf"/>
    <property type="match status" value="1"/>
</dbReference>
<comment type="caution">
    <text evidence="6">Lacks conserved residue(s) required for the propagation of feature annotation.</text>
</comment>
<dbReference type="PANTHER" id="PTHR43213:SF5">
    <property type="entry name" value="BIFUNCTIONAL DTTP_UTP PYROPHOSPHATASE_METHYLTRANSFERASE PROTEIN-RELATED"/>
    <property type="match status" value="1"/>
</dbReference>